<dbReference type="Proteomes" id="UP001056374">
    <property type="component" value="Chromosome"/>
</dbReference>
<dbReference type="AlphaFoldDB" id="A0A1V6MHU4"/>
<dbReference type="EMBL" id="MPOH02000022">
    <property type="protein sequence ID" value="OQD52041.1"/>
    <property type="molecule type" value="Genomic_DNA"/>
</dbReference>
<dbReference type="OrthoDB" id="4173694at2"/>
<evidence type="ECO:0000313" key="1">
    <source>
        <dbReference type="EMBL" id="OQD52041.1"/>
    </source>
</evidence>
<organism evidence="1 3">
    <name type="scientific">Streptomyces phaeoluteigriseus</name>
    <dbReference type="NCBI Taxonomy" id="114686"/>
    <lineage>
        <taxon>Bacteria</taxon>
        <taxon>Bacillati</taxon>
        <taxon>Actinomycetota</taxon>
        <taxon>Actinomycetes</taxon>
        <taxon>Kitasatosporales</taxon>
        <taxon>Streptomycetaceae</taxon>
        <taxon>Streptomyces</taxon>
        <taxon>Streptomyces aurantiacus group</taxon>
    </lineage>
</organism>
<reference evidence="3" key="1">
    <citation type="submission" date="2016-11" db="EMBL/GenBank/DDBJ databases">
        <authorList>
            <person name="Schniete J.K."/>
            <person name="Salih T."/>
            <person name="Algora Gallardo L."/>
            <person name="Martinez Fernandez S."/>
            <person name="Herron P.R."/>
        </authorList>
    </citation>
    <scope>NUCLEOTIDE SEQUENCE [LARGE SCALE GENOMIC DNA]</scope>
    <source>
        <strain evidence="3">DSM 41896</strain>
    </source>
</reference>
<gene>
    <name evidence="1" type="ORF">BM536_036000</name>
    <name evidence="2" type="ORF">NFX46_22865</name>
</gene>
<dbReference type="Proteomes" id="UP000184286">
    <property type="component" value="Unassembled WGS sequence"/>
</dbReference>
<sequence>MYVLTRGLGAPEAACLREACERIGLPLKEPAAQDPRGLAAHVADDLLVAFVAAEADGSAPLELREITREGAYAVLVQAAPTAKGTLAAVRSGAGFVMAAPLDVERLAPFLTYLRDVAAPASAQVLDLDETGVLTTPSASVRLSDAEAKALRALADRRAVIVPRPDLLRLTGEDPRDVIEALRARFREVGSGAQILKVPHMGFRLVGEVRLKATA</sequence>
<reference evidence="1 3" key="3">
    <citation type="submission" date="2017-02" db="EMBL/GenBank/DDBJ databases">
        <title>Draft genome sequence of Streptomyces phaeoluteigriseus type strain DSM41896.</title>
        <authorList>
            <person name="Salih T.S."/>
            <person name="Algora Gallardo L."/>
            <person name="Melo Santos T."/>
            <person name="Filgueira Martinez S."/>
            <person name="Herron P.R."/>
        </authorList>
    </citation>
    <scope>NUCLEOTIDE SEQUENCE [LARGE SCALE GENOMIC DNA]</scope>
    <source>
        <strain evidence="1 3">DSM 41896</strain>
    </source>
</reference>
<keyword evidence="4" id="KW-1185">Reference proteome</keyword>
<dbReference type="InterPro" id="IPR036661">
    <property type="entry name" value="Luciferase-like_sf"/>
</dbReference>
<dbReference type="EMBL" id="CP099468">
    <property type="protein sequence ID" value="USQ86297.1"/>
    <property type="molecule type" value="Genomic_DNA"/>
</dbReference>
<reference evidence="2" key="4">
    <citation type="submission" date="2022-06" db="EMBL/GenBank/DDBJ databases">
        <title>Complete genome sequence of soil microorganisms Streptomyces sp. Qhu-M197 isolated from Alpine meadows habitats on the Tibetan Plateau.</title>
        <authorList>
            <person name="Zhang B."/>
            <person name="Xiang X."/>
            <person name="Fan J."/>
        </authorList>
    </citation>
    <scope>NUCLEOTIDE SEQUENCE</scope>
    <source>
        <strain evidence="2">Qhu-M197</strain>
    </source>
</reference>
<dbReference type="GO" id="GO:0016705">
    <property type="term" value="F:oxidoreductase activity, acting on paired donors, with incorporation or reduction of molecular oxygen"/>
    <property type="evidence" value="ECO:0007669"/>
    <property type="project" value="InterPro"/>
</dbReference>
<name>A0A1V6MHU4_9ACTN</name>
<proteinExistence type="predicted"/>
<dbReference type="RefSeq" id="WP_094103987.1">
    <property type="nucleotide sequence ID" value="NZ_CP099468.1"/>
</dbReference>
<evidence type="ECO:0000313" key="3">
    <source>
        <dbReference type="Proteomes" id="UP000184286"/>
    </source>
</evidence>
<protein>
    <submittedName>
        <fullName evidence="1">Uncharacterized protein</fullName>
    </submittedName>
</protein>
<accession>A0A1V6MHU4</accession>
<dbReference type="STRING" id="114686.BM536_036000"/>
<evidence type="ECO:0000313" key="4">
    <source>
        <dbReference type="Proteomes" id="UP001056374"/>
    </source>
</evidence>
<dbReference type="SUPFAM" id="SSF51679">
    <property type="entry name" value="Bacterial luciferase-like"/>
    <property type="match status" value="1"/>
</dbReference>
<evidence type="ECO:0000313" key="2">
    <source>
        <dbReference type="EMBL" id="USQ86297.1"/>
    </source>
</evidence>
<reference evidence="1" key="2">
    <citation type="submission" date="2016-11" db="EMBL/GenBank/DDBJ databases">
        <authorList>
            <person name="Jaros S."/>
            <person name="Januszkiewicz K."/>
            <person name="Wedrychowicz H."/>
        </authorList>
    </citation>
    <scope>NUCLEOTIDE SEQUENCE [LARGE SCALE GENOMIC DNA]</scope>
    <source>
        <strain evidence="1">DSM 41896</strain>
    </source>
</reference>